<evidence type="ECO:0000313" key="1">
    <source>
        <dbReference type="EMBL" id="EFK97466.1"/>
    </source>
</evidence>
<proteinExistence type="predicted"/>
<comment type="caution">
    <text evidence="1">The sequence shown here is derived from an EMBL/GenBank/DDBJ whole genome shotgun (WGS) entry which is preliminary data.</text>
</comment>
<organism evidence="1">
    <name type="scientific">sediment metagenome</name>
    <dbReference type="NCBI Taxonomy" id="749907"/>
    <lineage>
        <taxon>unclassified sequences</taxon>
        <taxon>metagenomes</taxon>
        <taxon>ecological metagenomes</taxon>
    </lineage>
</organism>
<name>D9PG49_9ZZZZ</name>
<dbReference type="AlphaFoldDB" id="D9PG49"/>
<sequence length="93" mass="9419">MVCIPSAKAEAAIQFVGSTTASATNVAYDMSLTSLAGGIGSAPVDGDIIIVLNSAAYSANTNPGVASVGYTELADLYADDTTYDANVSVNYIF</sequence>
<accession>D9PG49</accession>
<gene>
    <name evidence="1" type="ORF">LDC_0496</name>
</gene>
<dbReference type="EMBL" id="ADZX01000177">
    <property type="protein sequence ID" value="EFK97466.1"/>
    <property type="molecule type" value="Genomic_DNA"/>
</dbReference>
<feature type="non-terminal residue" evidence="1">
    <location>
        <position position="93"/>
    </location>
</feature>
<reference evidence="1" key="1">
    <citation type="submission" date="2010-07" db="EMBL/GenBank/DDBJ databases">
        <authorList>
            <consortium name="CONSOLIDER consortium CSD2007-00005"/>
            <person name="Guazzaroni M.-E."/>
            <person name="Richter M."/>
            <person name="Garcia-Salamanca A."/>
            <person name="Yarza P."/>
            <person name="Ferrer M."/>
        </authorList>
    </citation>
    <scope>NUCLEOTIDE SEQUENCE</scope>
</reference>
<reference evidence="1" key="2">
    <citation type="journal article" date="2011" name="Microb. Ecol.">
        <title>Taxonomic and Functional Metagenomic Profiling of the Microbial Community in the Anoxic Sediment of a Sub-saline Shallow Lake (Laguna de Carrizo, Central Spain).</title>
        <authorList>
            <person name="Ferrer M."/>
            <person name="Guazzaroni M.E."/>
            <person name="Richter M."/>
            <person name="Garcia-Salamanca A."/>
            <person name="Yarza P."/>
            <person name="Suarez-Suarez A."/>
            <person name="Solano J."/>
            <person name="Alcaide M."/>
            <person name="van Dillewijn P."/>
            <person name="Molina-Henares M.A."/>
            <person name="Lopez-Cortes N."/>
            <person name="Al-Ramahi Y."/>
            <person name="Guerrero C."/>
            <person name="Acosta A."/>
            <person name="de Eugenio L.I."/>
            <person name="Martinez V."/>
            <person name="Marques S."/>
            <person name="Rojo F."/>
            <person name="Santero E."/>
            <person name="Genilloud O."/>
            <person name="Perez-Perez J."/>
            <person name="Rossello-Mora R."/>
            <person name="Ramos J.L."/>
        </authorList>
    </citation>
    <scope>NUCLEOTIDE SEQUENCE</scope>
</reference>
<protein>
    <submittedName>
        <fullName evidence="1">Uncharacterized protein</fullName>
    </submittedName>
</protein>